<gene>
    <name evidence="3" type="ORF">QGN17_17095</name>
</gene>
<reference evidence="3" key="1">
    <citation type="submission" date="2023-04" db="EMBL/GenBank/DDBJ databases">
        <title>Sphingomonas sp. MAHUQ-71 isolated from rice field.</title>
        <authorList>
            <person name="Huq M.A."/>
        </authorList>
    </citation>
    <scope>NUCLEOTIDE SEQUENCE</scope>
    <source>
        <strain evidence="3">MAHUQ-71</strain>
    </source>
</reference>
<keyword evidence="4" id="KW-1185">Reference proteome</keyword>
<name>A0ABT6N5R4_9SPHN</name>
<feature type="signal peptide" evidence="2">
    <location>
        <begin position="1"/>
        <end position="19"/>
    </location>
</feature>
<evidence type="ECO:0000256" key="2">
    <source>
        <dbReference type="SAM" id="SignalP"/>
    </source>
</evidence>
<evidence type="ECO:0000256" key="1">
    <source>
        <dbReference type="SAM" id="MobiDB-lite"/>
    </source>
</evidence>
<proteinExistence type="predicted"/>
<keyword evidence="2" id="KW-0732">Signal</keyword>
<sequence>MKIKMLAVGLVLAATPAFAQYAHEVRGYTRSDGTYVAPHMQTNPNGNAFDNWSSRPNVNPYTGREGTVDPYSAQSRQRSSYGSSDNSTGWPR</sequence>
<organism evidence="3 4">
    <name type="scientific">Sphingomonas oryzagri</name>
    <dbReference type="NCBI Taxonomy" id="3042314"/>
    <lineage>
        <taxon>Bacteria</taxon>
        <taxon>Pseudomonadati</taxon>
        <taxon>Pseudomonadota</taxon>
        <taxon>Alphaproteobacteria</taxon>
        <taxon>Sphingomonadales</taxon>
        <taxon>Sphingomonadaceae</taxon>
        <taxon>Sphingomonas</taxon>
    </lineage>
</organism>
<evidence type="ECO:0000313" key="3">
    <source>
        <dbReference type="EMBL" id="MDH7640453.1"/>
    </source>
</evidence>
<evidence type="ECO:0008006" key="5">
    <source>
        <dbReference type="Google" id="ProtNLM"/>
    </source>
</evidence>
<accession>A0ABT6N5R4</accession>
<dbReference type="RefSeq" id="WP_281045818.1">
    <property type="nucleotide sequence ID" value="NZ_JARYGZ010000003.1"/>
</dbReference>
<protein>
    <recommendedName>
        <fullName evidence="5">Endonuclease</fullName>
    </recommendedName>
</protein>
<comment type="caution">
    <text evidence="3">The sequence shown here is derived from an EMBL/GenBank/DDBJ whole genome shotgun (WGS) entry which is preliminary data.</text>
</comment>
<feature type="compositionally biased region" description="Polar residues" evidence="1">
    <location>
        <begin position="40"/>
        <end position="60"/>
    </location>
</feature>
<feature type="chain" id="PRO_5045801205" description="Endonuclease" evidence="2">
    <location>
        <begin position="20"/>
        <end position="92"/>
    </location>
</feature>
<feature type="compositionally biased region" description="Polar residues" evidence="1">
    <location>
        <begin position="72"/>
        <end position="92"/>
    </location>
</feature>
<dbReference type="EMBL" id="JARYGZ010000003">
    <property type="protein sequence ID" value="MDH7640453.1"/>
    <property type="molecule type" value="Genomic_DNA"/>
</dbReference>
<dbReference type="Proteomes" id="UP001160625">
    <property type="component" value="Unassembled WGS sequence"/>
</dbReference>
<feature type="region of interest" description="Disordered" evidence="1">
    <location>
        <begin position="34"/>
        <end position="92"/>
    </location>
</feature>
<evidence type="ECO:0000313" key="4">
    <source>
        <dbReference type="Proteomes" id="UP001160625"/>
    </source>
</evidence>